<sequence>MPVRSRLTLMALALCAIAVGALAQPVIAPATQLGAPGTDPHVPPPQSYSGQWFTTPDRCTYSRTQAPGYPVRWILVLNPHHVGTPPAHRGCPGML</sequence>
<accession>W4HP37</accession>
<dbReference type="eggNOG" id="ENOG5033FKN">
    <property type="taxonomic scope" value="Bacteria"/>
</dbReference>
<keyword evidence="1" id="KW-0732">Signal</keyword>
<protein>
    <recommendedName>
        <fullName evidence="4">Secreted protein</fullName>
    </recommendedName>
</protein>
<evidence type="ECO:0000313" key="3">
    <source>
        <dbReference type="Proteomes" id="UP000019063"/>
    </source>
</evidence>
<organism evidence="2 3">
    <name type="scientific">Roseivivax marinus</name>
    <dbReference type="NCBI Taxonomy" id="1379903"/>
    <lineage>
        <taxon>Bacteria</taxon>
        <taxon>Pseudomonadati</taxon>
        <taxon>Pseudomonadota</taxon>
        <taxon>Alphaproteobacteria</taxon>
        <taxon>Rhodobacterales</taxon>
        <taxon>Roseobacteraceae</taxon>
        <taxon>Roseivivax</taxon>
    </lineage>
</organism>
<feature type="signal peptide" evidence="1">
    <location>
        <begin position="1"/>
        <end position="23"/>
    </location>
</feature>
<name>W4HP37_9RHOB</name>
<gene>
    <name evidence="2" type="ORF">ATO8_01370</name>
</gene>
<dbReference type="Proteomes" id="UP000019063">
    <property type="component" value="Unassembled WGS sequence"/>
</dbReference>
<dbReference type="EMBL" id="AQQW01000001">
    <property type="protein sequence ID" value="ETW14517.1"/>
    <property type="molecule type" value="Genomic_DNA"/>
</dbReference>
<evidence type="ECO:0000256" key="1">
    <source>
        <dbReference type="SAM" id="SignalP"/>
    </source>
</evidence>
<evidence type="ECO:0008006" key="4">
    <source>
        <dbReference type="Google" id="ProtNLM"/>
    </source>
</evidence>
<keyword evidence="3" id="KW-1185">Reference proteome</keyword>
<reference evidence="2 3" key="1">
    <citation type="journal article" date="2014" name="Antonie Van Leeuwenhoek">
        <title>Roseivivax atlanticus sp. nov., isolated from surface seawater of the Atlantic Ocean.</title>
        <authorList>
            <person name="Li G."/>
            <person name="Lai Q."/>
            <person name="Liu X."/>
            <person name="Sun F."/>
            <person name="Shao Z."/>
        </authorList>
    </citation>
    <scope>NUCLEOTIDE SEQUENCE [LARGE SCALE GENOMIC DNA]</scope>
    <source>
        <strain evidence="2 3">22II-s10s</strain>
    </source>
</reference>
<dbReference type="RefSeq" id="WP_051487308.1">
    <property type="nucleotide sequence ID" value="NZ_AQQW01000001.1"/>
</dbReference>
<proteinExistence type="predicted"/>
<comment type="caution">
    <text evidence="2">The sequence shown here is derived from an EMBL/GenBank/DDBJ whole genome shotgun (WGS) entry which is preliminary data.</text>
</comment>
<dbReference type="AlphaFoldDB" id="W4HP37"/>
<evidence type="ECO:0000313" key="2">
    <source>
        <dbReference type="EMBL" id="ETW14517.1"/>
    </source>
</evidence>
<feature type="chain" id="PRO_5004842235" description="Secreted protein" evidence="1">
    <location>
        <begin position="24"/>
        <end position="95"/>
    </location>
</feature>